<accession>E3NFK2</accession>
<dbReference type="Pfam" id="PF25100">
    <property type="entry name" value="DUF7809"/>
    <property type="match status" value="1"/>
</dbReference>
<keyword evidence="2" id="KW-0862">Zinc</keyword>
<dbReference type="InterPro" id="IPR056711">
    <property type="entry name" value="DUF7809"/>
</dbReference>
<dbReference type="OrthoDB" id="5900040at2759"/>
<evidence type="ECO:0000256" key="4">
    <source>
        <dbReference type="SAM" id="Coils"/>
    </source>
</evidence>
<dbReference type="STRING" id="31234.E3NFK2"/>
<dbReference type="HOGENOM" id="CLU_007994_0_0_1"/>
<reference evidence="6" key="1">
    <citation type="submission" date="2007-07" db="EMBL/GenBank/DDBJ databases">
        <title>PCAP assembly of the Caenorhabditis remanei genome.</title>
        <authorList>
            <consortium name="The Caenorhabditis remanei Sequencing Consortium"/>
            <person name="Wilson R.K."/>
        </authorList>
    </citation>
    <scope>NUCLEOTIDE SEQUENCE [LARGE SCALE GENOMIC DNA]</scope>
    <source>
        <strain evidence="6">PB4641</strain>
    </source>
</reference>
<dbReference type="EMBL" id="DS268638">
    <property type="protein sequence ID" value="EFO96121.1"/>
    <property type="molecule type" value="Genomic_DNA"/>
</dbReference>
<evidence type="ECO:0000256" key="3">
    <source>
        <dbReference type="PROSITE-ProRule" id="PRU00175"/>
    </source>
</evidence>
<keyword evidence="7" id="KW-1185">Reference proteome</keyword>
<dbReference type="GO" id="GO:0008270">
    <property type="term" value="F:zinc ion binding"/>
    <property type="evidence" value="ECO:0007669"/>
    <property type="project" value="UniProtKB-KW"/>
</dbReference>
<gene>
    <name evidence="6" type="ORF">CRE_22672</name>
</gene>
<evidence type="ECO:0000313" key="6">
    <source>
        <dbReference type="EMBL" id="EFO96121.1"/>
    </source>
</evidence>
<dbReference type="InterPro" id="IPR013083">
    <property type="entry name" value="Znf_RING/FYVE/PHD"/>
</dbReference>
<evidence type="ECO:0000259" key="5">
    <source>
        <dbReference type="PROSITE" id="PS50089"/>
    </source>
</evidence>
<evidence type="ECO:0000256" key="2">
    <source>
        <dbReference type="ARBA" id="ARBA00022833"/>
    </source>
</evidence>
<dbReference type="InterPro" id="IPR001841">
    <property type="entry name" value="Znf_RING"/>
</dbReference>
<evidence type="ECO:0000313" key="7">
    <source>
        <dbReference type="Proteomes" id="UP000008281"/>
    </source>
</evidence>
<dbReference type="FunCoup" id="E3NFK2">
    <property type="interactions" value="412"/>
</dbReference>
<dbReference type="GO" id="GO:0045121">
    <property type="term" value="C:membrane raft"/>
    <property type="evidence" value="ECO:0007669"/>
    <property type="project" value="TreeGrafter"/>
</dbReference>
<keyword evidence="1 3" id="KW-0863">Zinc-finger</keyword>
<feature type="coiled-coil region" evidence="4">
    <location>
        <begin position="614"/>
        <end position="724"/>
    </location>
</feature>
<proteinExistence type="predicted"/>
<dbReference type="PROSITE" id="PS50089">
    <property type="entry name" value="ZF_RING_2"/>
    <property type="match status" value="1"/>
</dbReference>
<organism evidence="7">
    <name type="scientific">Caenorhabditis remanei</name>
    <name type="common">Caenorhabditis vulgaris</name>
    <dbReference type="NCBI Taxonomy" id="31234"/>
    <lineage>
        <taxon>Eukaryota</taxon>
        <taxon>Metazoa</taxon>
        <taxon>Ecdysozoa</taxon>
        <taxon>Nematoda</taxon>
        <taxon>Chromadorea</taxon>
        <taxon>Rhabditida</taxon>
        <taxon>Rhabditina</taxon>
        <taxon>Rhabditomorpha</taxon>
        <taxon>Rhabditoidea</taxon>
        <taxon>Rhabditidae</taxon>
        <taxon>Peloderinae</taxon>
        <taxon>Caenorhabditis</taxon>
    </lineage>
</organism>
<dbReference type="Proteomes" id="UP000008281">
    <property type="component" value="Unassembled WGS sequence"/>
</dbReference>
<keyword evidence="4" id="KW-0175">Coiled coil</keyword>
<dbReference type="Gene3D" id="3.30.40.10">
    <property type="entry name" value="Zinc/RING finger domain, C3HC4 (zinc finger)"/>
    <property type="match status" value="1"/>
</dbReference>
<dbReference type="Pfam" id="PF13639">
    <property type="entry name" value="zf-RING_2"/>
    <property type="match status" value="1"/>
</dbReference>
<protein>
    <recommendedName>
        <fullName evidence="5">RING-type domain-containing protein</fullName>
    </recommendedName>
</protein>
<feature type="domain" description="RING-type" evidence="5">
    <location>
        <begin position="756"/>
        <end position="798"/>
    </location>
</feature>
<dbReference type="eggNOG" id="KOG0800">
    <property type="taxonomic scope" value="Eukaryota"/>
</dbReference>
<name>E3NFK2_CAERE</name>
<dbReference type="GO" id="GO:0045087">
    <property type="term" value="P:innate immune response"/>
    <property type="evidence" value="ECO:0007669"/>
    <property type="project" value="TreeGrafter"/>
</dbReference>
<dbReference type="OMA" id="SIAWHED"/>
<dbReference type="PANTHER" id="PTHR21447:SF13">
    <property type="entry name" value="RING-TYPE DOMAIN-CONTAINING PROTEIN"/>
    <property type="match status" value="1"/>
</dbReference>
<dbReference type="SUPFAM" id="SSF57850">
    <property type="entry name" value="RING/U-box"/>
    <property type="match status" value="1"/>
</dbReference>
<keyword evidence="1 3" id="KW-0479">Metal-binding</keyword>
<sequence>MAQFLKCPHHVFDSNKVYHHVYLYILPELRPFLPVFESIEPKKLVYDDGEEVIQRMLDKSNNQLRMYGSAKEIAENLKIFRNFSESFRLFQSSTYPFNASALIYESLSGNKYICKPDIYTIIHNIALHTIDHADTVVFHVVLTMVLKPKIMLIDGHVEFVKFDEKMFDEIEKEMREVAKKSHQQASAQRNNLEKLLLNKNYAAIVSKLRELNPTTWNDVVTNSYLEQLQSLSQIGKQKEFIFAMVINSYIMKCIEQIVTEQAPLLISTPESSPITVRLFEDGEERYVMEEELYHALNRLSTGSKRFEIQNNGFVHKGMSFKEVKAEFGDQIQKIEVSNGRKYKIISKYFQFIRTPILRSKHRAVPIRSHFPEQFVIPAVDFFLEFFKQIIFGLKVFQKYQSSDWKNFAPIFKKMEEIFYSDQKHQYFLRADDTLDISQQTSQLEKYEVSPVKKVRNAKSDGFTAQNLKNELKYLGLTYTFPEIQEYAEAVYEGIDMVKKEGYLRTCDLFDAVENCQLICILNRVPNLKMFLHNQKGCKRVFGYKCEHCEKEKKTSDALEINQQPAEVLKTSDVQKSLENQKIESLNKPIPNRYSQPALSASQICEKCSESSAILVETQNELKMSKDQLKEMEKKVLDKEKELSDLKKEHDILVESEAKKTEELAEMKEELNNEKKNNQEKEEEILKAKGNEELQKIILQLKTENEANERVIQNLLDRISNLSSNNKKTHQINEKTIEESTPIASVSSKNAPLVIDCLICSSQIKSGQEVIRCPLCKRRFHSNCAFKWRKDHTQCPACNGDLPGI</sequence>
<evidence type="ECO:0000256" key="1">
    <source>
        <dbReference type="ARBA" id="ARBA00022771"/>
    </source>
</evidence>
<dbReference type="PANTHER" id="PTHR21447">
    <property type="entry name" value="RING-TYPE DOMAIN-CONTAINING PROTEIN-RELATED"/>
    <property type="match status" value="1"/>
</dbReference>
<dbReference type="InParanoid" id="E3NFK2"/>
<dbReference type="AlphaFoldDB" id="E3NFK2"/>